<evidence type="ECO:0000313" key="2">
    <source>
        <dbReference type="Proteomes" id="UP000198929"/>
    </source>
</evidence>
<dbReference type="EMBL" id="FOGQ01000007">
    <property type="protein sequence ID" value="SES06749.1"/>
    <property type="molecule type" value="Genomic_DNA"/>
</dbReference>
<keyword evidence="2" id="KW-1185">Reference proteome</keyword>
<sequence>MKNLEMVDTAVTNFVREVRKVHHSGVASTSAEWWEWIQHGGDVSEYARVVLVAVLEDFAGKFEAYDREETPGSLRVHIDDGAQKIGDLASFLDPIAGSVLVDKQYLPGHVRAPLPEQEDLYAHRYRR</sequence>
<dbReference type="AlphaFoldDB" id="A0A1H9UBM2"/>
<dbReference type="RefSeq" id="WP_092259235.1">
    <property type="nucleotide sequence ID" value="NZ_CP047199.1"/>
</dbReference>
<dbReference type="STRING" id="1121357.SAMN05661109_01774"/>
<evidence type="ECO:0000313" key="1">
    <source>
        <dbReference type="EMBL" id="SES06749.1"/>
    </source>
</evidence>
<protein>
    <submittedName>
        <fullName evidence="1">Uncharacterized protein</fullName>
    </submittedName>
</protein>
<proteinExistence type="predicted"/>
<name>A0A1H9UBM2_9CORY</name>
<accession>A0A1H9UBM2</accession>
<dbReference type="Proteomes" id="UP000198929">
    <property type="component" value="Unassembled WGS sequence"/>
</dbReference>
<reference evidence="2" key="1">
    <citation type="submission" date="2016-10" db="EMBL/GenBank/DDBJ databases">
        <authorList>
            <person name="Varghese N."/>
            <person name="Submissions S."/>
        </authorList>
    </citation>
    <scope>NUCLEOTIDE SEQUENCE [LARGE SCALE GENOMIC DNA]</scope>
    <source>
        <strain evidence="2">DSM 20524</strain>
    </source>
</reference>
<gene>
    <name evidence="1" type="ORF">SAMN05661109_01774</name>
</gene>
<organism evidence="1 2">
    <name type="scientific">Corynebacterium cystitidis DSM 20524</name>
    <dbReference type="NCBI Taxonomy" id="1121357"/>
    <lineage>
        <taxon>Bacteria</taxon>
        <taxon>Bacillati</taxon>
        <taxon>Actinomycetota</taxon>
        <taxon>Actinomycetes</taxon>
        <taxon>Mycobacteriales</taxon>
        <taxon>Corynebacteriaceae</taxon>
        <taxon>Corynebacterium</taxon>
    </lineage>
</organism>